<evidence type="ECO:0000259" key="10">
    <source>
        <dbReference type="PROSITE" id="PS50214"/>
    </source>
</evidence>
<dbReference type="PROSITE" id="PS50214">
    <property type="entry name" value="DISINTEGRIN_2"/>
    <property type="match status" value="1"/>
</dbReference>
<feature type="binding site" evidence="7">
    <location>
        <position position="178"/>
    </location>
    <ligand>
        <name>Zn(2+)</name>
        <dbReference type="ChEBI" id="CHEBI:29105"/>
        <note>catalytic</note>
    </ligand>
</feature>
<dbReference type="InterPro" id="IPR000742">
    <property type="entry name" value="EGF"/>
</dbReference>
<evidence type="ECO:0000259" key="11">
    <source>
        <dbReference type="PROSITE" id="PS50215"/>
    </source>
</evidence>
<keyword evidence="5 6" id="KW-1015">Disulfide bond</keyword>
<feature type="binding site" evidence="7">
    <location>
        <position position="172"/>
    </location>
    <ligand>
        <name>Zn(2+)</name>
        <dbReference type="ChEBI" id="CHEBI:29105"/>
        <note>catalytic</note>
    </ligand>
</feature>
<evidence type="ECO:0000256" key="3">
    <source>
        <dbReference type="ARBA" id="ARBA00022989"/>
    </source>
</evidence>
<feature type="region of interest" description="Disordered" evidence="8">
    <location>
        <begin position="1"/>
        <end position="26"/>
    </location>
</feature>
<dbReference type="RefSeq" id="XP_012873668.1">
    <property type="nucleotide sequence ID" value="XM_013018214.1"/>
</dbReference>
<dbReference type="GeneID" id="105987056"/>
<dbReference type="SMART" id="SM00608">
    <property type="entry name" value="ACR"/>
    <property type="match status" value="1"/>
</dbReference>
<dbReference type="GO" id="GO:0004222">
    <property type="term" value="F:metalloendopeptidase activity"/>
    <property type="evidence" value="ECO:0007669"/>
    <property type="project" value="InterPro"/>
</dbReference>
<dbReference type="CTD" id="11085"/>
<accession>A0A1S3FAI5</accession>
<evidence type="ECO:0000256" key="9">
    <source>
        <dbReference type="SAM" id="Phobius"/>
    </source>
</evidence>
<keyword evidence="2 9" id="KW-0812">Transmembrane</keyword>
<dbReference type="InterPro" id="IPR018358">
    <property type="entry name" value="Disintegrin_CS"/>
</dbReference>
<comment type="caution">
    <text evidence="7">Lacks conserved residue(s) required for the propagation of feature annotation.</text>
</comment>
<dbReference type="GO" id="GO:0009897">
    <property type="term" value="C:external side of plasma membrane"/>
    <property type="evidence" value="ECO:0007669"/>
    <property type="project" value="TreeGrafter"/>
</dbReference>
<dbReference type="AlphaFoldDB" id="A0A1S3FAI5"/>
<keyword evidence="12" id="KW-1185">Reference proteome</keyword>
<dbReference type="Pfam" id="PF01421">
    <property type="entry name" value="Reprolysin"/>
    <property type="match status" value="2"/>
</dbReference>
<dbReference type="InterPro" id="IPR034027">
    <property type="entry name" value="Reprolysin_adamalysin"/>
</dbReference>
<dbReference type="FunFam" id="4.10.70.10:FF:000001">
    <property type="entry name" value="Disintegrin and metalloproteinase domain-containing protein 22"/>
    <property type="match status" value="1"/>
</dbReference>
<keyword evidence="13" id="KW-0378">Hydrolase</keyword>
<evidence type="ECO:0000256" key="8">
    <source>
        <dbReference type="SAM" id="MobiDB-lite"/>
    </source>
</evidence>
<dbReference type="InterPro" id="IPR001590">
    <property type="entry name" value="Peptidase_M12B"/>
</dbReference>
<sequence length="550" mass="58294">MAPNRDSLTTASLVARIPRGPPSPSQPRFGVRAAMWGFPLHARALNVGALIECAQPLHPRSLDLVLVFDRDRLGLAHGNLSRVVTDAALLTAIVDSYFQDVGLRVRLAGLELWSGRNRIDVGPGSLADVLGRFLQYRASSLQRRLPGDWAHLTLADADVLTAATWTAHALGHAVGMAHDRAPCRCRGGDGGCVMGAGRAGFSDCSYGDYLAFVSRGAACLTAAPRPVAASPAPPGPRCGNKVVEGWEQCDCGSAGECQRDPCCQHSCRLAPGAACSSGLCCRRCRLRPAGHLCRKEESECDLPEYCDGASPRCPADTYKLDGTPCHHGGQCFGKACRSRYMQCQSLFGPGARDAPRRCYEAVNVVGDQYGNCEIRGVASYRACPRADAVCGRLQCVGVGGVPVLPEHTLVIATRLRDDNLVCWGTGYHLAMRPLGIPDAGAVPDGAHCGDRRVCVGRTCVNRTALAGCACNGRGVCNSARHCHCVYGWAPPFCEERGFGGSVDSGPPGPTEATLSSNVQATLLLLLRLVLFAVTVLVALSQQAIMQCFSP</sequence>
<dbReference type="PROSITE" id="PS01186">
    <property type="entry name" value="EGF_2"/>
    <property type="match status" value="1"/>
</dbReference>
<dbReference type="InParanoid" id="A0A1S3FAI5"/>
<reference evidence="13" key="1">
    <citation type="submission" date="2025-08" db="UniProtKB">
        <authorList>
            <consortium name="RefSeq"/>
        </authorList>
    </citation>
    <scope>IDENTIFICATION</scope>
    <source>
        <tissue evidence="13">Kidney</tissue>
    </source>
</reference>
<feature type="transmembrane region" description="Helical" evidence="9">
    <location>
        <begin position="520"/>
        <end position="539"/>
    </location>
</feature>
<keyword evidence="13" id="KW-0645">Protease</keyword>
<feature type="compositionally biased region" description="Polar residues" evidence="8">
    <location>
        <begin position="1"/>
        <end position="12"/>
    </location>
</feature>
<keyword evidence="7" id="KW-0479">Metal-binding</keyword>
<evidence type="ECO:0000313" key="13">
    <source>
        <dbReference type="RefSeq" id="XP_012873668.1"/>
    </source>
</evidence>
<dbReference type="CDD" id="cd04269">
    <property type="entry name" value="ZnMc_adamalysin_II_like"/>
    <property type="match status" value="1"/>
</dbReference>
<keyword evidence="13" id="KW-0482">Metalloprotease</keyword>
<dbReference type="Gene3D" id="4.10.70.10">
    <property type="entry name" value="Disintegrin domain"/>
    <property type="match status" value="1"/>
</dbReference>
<dbReference type="Gene3D" id="3.40.390.10">
    <property type="entry name" value="Collagenase (Catalytic Domain)"/>
    <property type="match status" value="2"/>
</dbReference>
<dbReference type="InterPro" id="IPR001762">
    <property type="entry name" value="Disintegrin_dom"/>
</dbReference>
<evidence type="ECO:0000256" key="5">
    <source>
        <dbReference type="ARBA" id="ARBA00023157"/>
    </source>
</evidence>
<dbReference type="Pfam" id="PF08516">
    <property type="entry name" value="ADAM_CR"/>
    <property type="match status" value="1"/>
</dbReference>
<dbReference type="InterPro" id="IPR024079">
    <property type="entry name" value="MetalloPept_cat_dom_sf"/>
</dbReference>
<keyword evidence="3 9" id="KW-1133">Transmembrane helix</keyword>
<feature type="domain" description="Disintegrin" evidence="10">
    <location>
        <begin position="235"/>
        <end position="321"/>
    </location>
</feature>
<evidence type="ECO:0000256" key="2">
    <source>
        <dbReference type="ARBA" id="ARBA00022692"/>
    </source>
</evidence>
<dbReference type="PROSITE" id="PS00427">
    <property type="entry name" value="DISINTEGRIN_1"/>
    <property type="match status" value="1"/>
</dbReference>
<dbReference type="KEGG" id="dord:105987056"/>
<organism evidence="12 13">
    <name type="scientific">Dipodomys ordii</name>
    <name type="common">Ord's kangaroo rat</name>
    <dbReference type="NCBI Taxonomy" id="10020"/>
    <lineage>
        <taxon>Eukaryota</taxon>
        <taxon>Metazoa</taxon>
        <taxon>Chordata</taxon>
        <taxon>Craniata</taxon>
        <taxon>Vertebrata</taxon>
        <taxon>Euteleostomi</taxon>
        <taxon>Mammalia</taxon>
        <taxon>Eutheria</taxon>
        <taxon>Euarchontoglires</taxon>
        <taxon>Glires</taxon>
        <taxon>Rodentia</taxon>
        <taxon>Castorimorpha</taxon>
        <taxon>Heteromyidae</taxon>
        <taxon>Dipodomyinae</taxon>
        <taxon>Dipodomys</taxon>
    </lineage>
</organism>
<dbReference type="GO" id="GO:0006508">
    <property type="term" value="P:proteolysis"/>
    <property type="evidence" value="ECO:0007669"/>
    <property type="project" value="InterPro"/>
</dbReference>
<evidence type="ECO:0000256" key="1">
    <source>
        <dbReference type="ARBA" id="ARBA00004167"/>
    </source>
</evidence>
<dbReference type="PROSITE" id="PS50215">
    <property type="entry name" value="ADAM_MEPRO"/>
    <property type="match status" value="1"/>
</dbReference>
<dbReference type="InterPro" id="IPR036436">
    <property type="entry name" value="Disintegrin_dom_sf"/>
</dbReference>
<proteinExistence type="predicted"/>
<feature type="domain" description="Peptidase M12B" evidence="11">
    <location>
        <begin position="60"/>
        <end position="224"/>
    </location>
</feature>
<dbReference type="Pfam" id="PF00200">
    <property type="entry name" value="Disintegrin"/>
    <property type="match status" value="1"/>
</dbReference>
<dbReference type="PANTHER" id="PTHR11905:SF148">
    <property type="entry name" value="DISINTEGRIN AND METALLOPROTEINASE DOMAIN-CONTAINING PROTEIN 30"/>
    <property type="match status" value="1"/>
</dbReference>
<dbReference type="GO" id="GO:0008584">
    <property type="term" value="P:male gonad development"/>
    <property type="evidence" value="ECO:0007669"/>
    <property type="project" value="TreeGrafter"/>
</dbReference>
<evidence type="ECO:0000256" key="6">
    <source>
        <dbReference type="PROSITE-ProRule" id="PRU00068"/>
    </source>
</evidence>
<dbReference type="GO" id="GO:1990913">
    <property type="term" value="C:sperm head plasma membrane"/>
    <property type="evidence" value="ECO:0007669"/>
    <property type="project" value="TreeGrafter"/>
</dbReference>
<dbReference type="FunCoup" id="A0A1S3FAI5">
    <property type="interactions" value="21"/>
</dbReference>
<keyword evidence="7" id="KW-0862">Zinc</keyword>
<comment type="subcellular location">
    <subcellularLocation>
        <location evidence="1">Membrane</location>
        <topology evidence="1">Single-pass membrane protein</topology>
    </subcellularLocation>
</comment>
<evidence type="ECO:0000256" key="7">
    <source>
        <dbReference type="PROSITE-ProRule" id="PRU00276"/>
    </source>
</evidence>
<evidence type="ECO:0000313" key="12">
    <source>
        <dbReference type="Proteomes" id="UP000081671"/>
    </source>
</evidence>
<dbReference type="Proteomes" id="UP000081671">
    <property type="component" value="Unplaced"/>
</dbReference>
<dbReference type="SUPFAM" id="SSF57552">
    <property type="entry name" value="Blood coagulation inhibitor (disintegrin)"/>
    <property type="match status" value="1"/>
</dbReference>
<dbReference type="OrthoDB" id="5951731at2759"/>
<dbReference type="SUPFAM" id="SSF55486">
    <property type="entry name" value="Metalloproteases ('zincins'), catalytic domain"/>
    <property type="match status" value="1"/>
</dbReference>
<dbReference type="GO" id="GO:0046872">
    <property type="term" value="F:metal ion binding"/>
    <property type="evidence" value="ECO:0007669"/>
    <property type="project" value="UniProtKB-KW"/>
</dbReference>
<evidence type="ECO:0000256" key="4">
    <source>
        <dbReference type="ARBA" id="ARBA00023136"/>
    </source>
</evidence>
<name>A0A1S3FAI5_DIPOR</name>
<dbReference type="PANTHER" id="PTHR11905">
    <property type="entry name" value="ADAM A DISINTEGRIN AND METALLOPROTEASE DOMAIN"/>
    <property type="match status" value="1"/>
</dbReference>
<dbReference type="SMART" id="SM00050">
    <property type="entry name" value="DISIN"/>
    <property type="match status" value="1"/>
</dbReference>
<gene>
    <name evidence="13" type="primary">Adam30</name>
</gene>
<feature type="disulfide bond" evidence="6">
    <location>
        <begin position="293"/>
        <end position="313"/>
    </location>
</feature>
<dbReference type="InterPro" id="IPR006586">
    <property type="entry name" value="ADAM_Cys-rich"/>
</dbReference>
<dbReference type="PRINTS" id="PR00289">
    <property type="entry name" value="DISINTEGRIN"/>
</dbReference>
<keyword evidence="4 9" id="KW-0472">Membrane</keyword>
<feature type="binding site" evidence="7">
    <location>
        <position position="168"/>
    </location>
    <ligand>
        <name>Zn(2+)</name>
        <dbReference type="ChEBI" id="CHEBI:29105"/>
        <note>catalytic</note>
    </ligand>
</feature>
<protein>
    <submittedName>
        <fullName evidence="13">Disintegrin and metalloproteinase domain-containing protein 30</fullName>
    </submittedName>
</protein>